<dbReference type="OrthoDB" id="9815492at2"/>
<dbReference type="NCBIfam" id="TIGR03544">
    <property type="entry name" value="DivI1A_domain"/>
    <property type="match status" value="1"/>
</dbReference>
<dbReference type="PANTHER" id="PTHR35794">
    <property type="entry name" value="CELL DIVISION PROTEIN DIVIVA"/>
    <property type="match status" value="1"/>
</dbReference>
<feature type="coiled-coil region" evidence="9">
    <location>
        <begin position="32"/>
        <end position="59"/>
    </location>
</feature>
<dbReference type="Gene3D" id="6.10.250.660">
    <property type="match status" value="1"/>
</dbReference>
<dbReference type="AlphaFoldDB" id="A0A5C5UQU7"/>
<dbReference type="EMBL" id="VOHM01000003">
    <property type="protein sequence ID" value="TWT28684.1"/>
    <property type="molecule type" value="Genomic_DNA"/>
</dbReference>
<evidence type="ECO:0000313" key="11">
    <source>
        <dbReference type="Proteomes" id="UP000320791"/>
    </source>
</evidence>
<evidence type="ECO:0000256" key="7">
    <source>
        <dbReference type="ARBA" id="ARBA00023306"/>
    </source>
</evidence>
<dbReference type="GO" id="GO:0005737">
    <property type="term" value="C:cytoplasm"/>
    <property type="evidence" value="ECO:0007669"/>
    <property type="project" value="UniProtKB-SubCell"/>
</dbReference>
<dbReference type="RefSeq" id="WP_146323445.1">
    <property type="nucleotide sequence ID" value="NZ_BAABLR010000027.1"/>
</dbReference>
<keyword evidence="5" id="KW-0132">Cell division</keyword>
<evidence type="ECO:0000256" key="2">
    <source>
        <dbReference type="ARBA" id="ARBA00009008"/>
    </source>
</evidence>
<dbReference type="Pfam" id="PF05103">
    <property type="entry name" value="DivIVA"/>
    <property type="match status" value="1"/>
</dbReference>
<dbReference type="InterPro" id="IPR019933">
    <property type="entry name" value="DivIVA_domain"/>
</dbReference>
<keyword evidence="4" id="KW-0963">Cytoplasm</keyword>
<accession>A0A5C5UQU7</accession>
<name>A0A5C5UQU7_9CORY</name>
<evidence type="ECO:0000256" key="8">
    <source>
        <dbReference type="ARBA" id="ARBA00031737"/>
    </source>
</evidence>
<comment type="caution">
    <text evidence="10">The sequence shown here is derived from an EMBL/GenBank/DDBJ whole genome shotgun (WGS) entry which is preliminary data.</text>
</comment>
<dbReference type="InterPro" id="IPR007793">
    <property type="entry name" value="DivIVA_fam"/>
</dbReference>
<proteinExistence type="inferred from homology"/>
<evidence type="ECO:0000256" key="9">
    <source>
        <dbReference type="SAM" id="Coils"/>
    </source>
</evidence>
<reference evidence="10 11" key="1">
    <citation type="submission" date="2019-08" db="EMBL/GenBank/DDBJ databases">
        <authorList>
            <person name="Lei W."/>
        </authorList>
    </citation>
    <scope>NUCLEOTIDE SEQUENCE [LARGE SCALE GENOMIC DNA]</scope>
    <source>
        <strain evidence="10 11">CCUG 58627</strain>
    </source>
</reference>
<organism evidence="10 11">
    <name type="scientific">Corynebacterium canis</name>
    <dbReference type="NCBI Taxonomy" id="679663"/>
    <lineage>
        <taxon>Bacteria</taxon>
        <taxon>Bacillati</taxon>
        <taxon>Actinomycetota</taxon>
        <taxon>Actinomycetes</taxon>
        <taxon>Mycobacteriales</taxon>
        <taxon>Corynebacteriaceae</taxon>
        <taxon>Corynebacterium</taxon>
    </lineage>
</organism>
<comment type="subcellular location">
    <subcellularLocation>
        <location evidence="1">Cytoplasm</location>
    </subcellularLocation>
</comment>
<keyword evidence="6 9" id="KW-0175">Coiled coil</keyword>
<comment type="similarity">
    <text evidence="2">Belongs to the DivIVA family.</text>
</comment>
<feature type="coiled-coil region" evidence="9">
    <location>
        <begin position="205"/>
        <end position="232"/>
    </location>
</feature>
<evidence type="ECO:0000313" key="10">
    <source>
        <dbReference type="EMBL" id="TWT28684.1"/>
    </source>
</evidence>
<evidence type="ECO:0000256" key="1">
    <source>
        <dbReference type="ARBA" id="ARBA00004496"/>
    </source>
</evidence>
<sequence length="287" mass="31771">MLLTPAEVHNVAFSKPPIGKRGYNEDEVDQFLDLVEDTLGQLHEENHDLRQQVDELRAELAQGGGPAPIAAVPQVDEAAIRQRIRAELESELRAEYEAKQAKWVEEHKAPEPAADTNLQAARVLGLAQEMADRLTSDARAESHNMLETARAEAERTVAQANVASERTISRANSEASTKVADATEKSEAMLAKAKQDSTSMILEATERAEAQIRQAEDKANALQLDAERKHTEIMATVKKQQAALEGRIAELRTFEREYRTRLKTYLESQLEELSTRGTAAPHGADDN</sequence>
<keyword evidence="11" id="KW-1185">Reference proteome</keyword>
<keyword evidence="7" id="KW-0131">Cell cycle</keyword>
<gene>
    <name evidence="10" type="ORF">FRX94_01990</name>
</gene>
<evidence type="ECO:0000256" key="4">
    <source>
        <dbReference type="ARBA" id="ARBA00022490"/>
    </source>
</evidence>
<protein>
    <recommendedName>
        <fullName evidence="3">Cell wall synthesis protein Wag31</fullName>
    </recommendedName>
    <alternativeName>
        <fullName evidence="8">Antigen 84</fullName>
    </alternativeName>
</protein>
<dbReference type="PANTHER" id="PTHR35794:SF2">
    <property type="entry name" value="CELL DIVISION PROTEIN DIVIVA"/>
    <property type="match status" value="1"/>
</dbReference>
<evidence type="ECO:0000256" key="5">
    <source>
        <dbReference type="ARBA" id="ARBA00022618"/>
    </source>
</evidence>
<dbReference type="Proteomes" id="UP000320791">
    <property type="component" value="Unassembled WGS sequence"/>
</dbReference>
<dbReference type="GO" id="GO:0051301">
    <property type="term" value="P:cell division"/>
    <property type="evidence" value="ECO:0007669"/>
    <property type="project" value="UniProtKB-KW"/>
</dbReference>
<evidence type="ECO:0000256" key="6">
    <source>
        <dbReference type="ARBA" id="ARBA00023054"/>
    </source>
</evidence>
<evidence type="ECO:0000256" key="3">
    <source>
        <dbReference type="ARBA" id="ARBA00018787"/>
    </source>
</evidence>